<dbReference type="InterPro" id="IPR045864">
    <property type="entry name" value="aa-tRNA-synth_II/BPL/LPL"/>
</dbReference>
<evidence type="ECO:0000256" key="5">
    <source>
        <dbReference type="ARBA" id="ARBA00022840"/>
    </source>
</evidence>
<dbReference type="RefSeq" id="WP_243397266.1">
    <property type="nucleotide sequence ID" value="NZ_PHHC01000083.1"/>
</dbReference>
<dbReference type="EMBL" id="PHHC01000083">
    <property type="protein sequence ID" value="PPE03697.1"/>
    <property type="molecule type" value="Genomic_DNA"/>
</dbReference>
<dbReference type="PROSITE" id="PS50861">
    <property type="entry name" value="AA_TRNA_LIGASE_II_GLYAB"/>
    <property type="match status" value="1"/>
</dbReference>
<gene>
    <name evidence="9" type="primary">glyQ</name>
    <name evidence="10" type="ORF">HCUR_00835</name>
</gene>
<organism evidence="10 11">
    <name type="scientific">Holospora curviuscula</name>
    <dbReference type="NCBI Taxonomy" id="1082868"/>
    <lineage>
        <taxon>Bacteria</taxon>
        <taxon>Pseudomonadati</taxon>
        <taxon>Pseudomonadota</taxon>
        <taxon>Alphaproteobacteria</taxon>
        <taxon>Holosporales</taxon>
        <taxon>Holosporaceae</taxon>
        <taxon>Holospora</taxon>
    </lineage>
</organism>
<reference evidence="10 11" key="1">
    <citation type="submission" date="2017-11" db="EMBL/GenBank/DDBJ databases">
        <title>Comparative genomic analysis of Holospora spp., intranuclear symbionts of paramecia.</title>
        <authorList>
            <person name="Garushyants S.K."/>
            <person name="Beliavskaya A."/>
            <person name="Malko D.B."/>
            <person name="Logacheva M.D."/>
            <person name="Rautian M.S."/>
            <person name="Gelfand M.S."/>
        </authorList>
    </citation>
    <scope>NUCLEOTIDE SEQUENCE [LARGE SCALE GENOMIC DNA]</scope>
    <source>
        <strain evidence="11">02AZ16</strain>
    </source>
</reference>
<keyword evidence="6 9" id="KW-0648">Protein biosynthesis</keyword>
<sequence length="285" mass="32863">MHSFQDLYLRLQHFWHNKGCCLVQPYDMPVGAATFHPETIFPALGPKPWRAAFMQACRRPGDGRFGDNPNRLQKFHQFQVLLKPVPKDVKRWMMESFVTIGISVHGSDIRFVEDNWESPTLGAQGLGWEVWLNGMEILQFTYFQKIGGYECNPTSVELAYGMERIAMIQQNKRNVFDLIWNTDPFLVTYKDLFLAQEKMFSRYYFEYTSSSQLSEAFHYALEQAACVLTSGMLLPAYELCVEGSHLFNMLEASGTLSAVQKGHYILKIRELVHACCTAWIEQQSI</sequence>
<evidence type="ECO:0000256" key="8">
    <source>
        <dbReference type="ARBA" id="ARBA00047937"/>
    </source>
</evidence>
<name>A0A2S5R8S5_9PROT</name>
<evidence type="ECO:0000256" key="7">
    <source>
        <dbReference type="ARBA" id="ARBA00023146"/>
    </source>
</evidence>
<dbReference type="GO" id="GO:0006426">
    <property type="term" value="P:glycyl-tRNA aminoacylation"/>
    <property type="evidence" value="ECO:0007669"/>
    <property type="project" value="UniProtKB-UniRule"/>
</dbReference>
<keyword evidence="5 9" id="KW-0067">ATP-binding</keyword>
<dbReference type="Pfam" id="PF02091">
    <property type="entry name" value="tRNA-synt_2e"/>
    <property type="match status" value="1"/>
</dbReference>
<comment type="subunit">
    <text evidence="2 9">Tetramer of two alpha and two beta subunits.</text>
</comment>
<keyword evidence="3 9" id="KW-0436">Ligase</keyword>
<evidence type="ECO:0000313" key="11">
    <source>
        <dbReference type="Proteomes" id="UP000239425"/>
    </source>
</evidence>
<dbReference type="SUPFAM" id="SSF55681">
    <property type="entry name" value="Class II aaRS and biotin synthetases"/>
    <property type="match status" value="1"/>
</dbReference>
<proteinExistence type="inferred from homology"/>
<dbReference type="AlphaFoldDB" id="A0A2S5R8S5"/>
<comment type="similarity">
    <text evidence="1 9">Belongs to the class-II aminoacyl-tRNA synthetase family.</text>
</comment>
<dbReference type="NCBIfam" id="NF006827">
    <property type="entry name" value="PRK09348.1"/>
    <property type="match status" value="1"/>
</dbReference>
<keyword evidence="7 9" id="KW-0030">Aminoacyl-tRNA synthetase</keyword>
<comment type="subcellular location">
    <subcellularLocation>
        <location evidence="9">Cytoplasm</location>
    </subcellularLocation>
</comment>
<evidence type="ECO:0000256" key="4">
    <source>
        <dbReference type="ARBA" id="ARBA00022741"/>
    </source>
</evidence>
<dbReference type="Gene3D" id="3.30.930.10">
    <property type="entry name" value="Bira Bifunctional Protein, Domain 2"/>
    <property type="match status" value="1"/>
</dbReference>
<keyword evidence="9" id="KW-0963">Cytoplasm</keyword>
<evidence type="ECO:0000256" key="3">
    <source>
        <dbReference type="ARBA" id="ARBA00022598"/>
    </source>
</evidence>
<keyword evidence="11" id="KW-1185">Reference proteome</keyword>
<evidence type="ECO:0000256" key="6">
    <source>
        <dbReference type="ARBA" id="ARBA00022917"/>
    </source>
</evidence>
<keyword evidence="4 9" id="KW-0547">Nucleotide-binding</keyword>
<dbReference type="PANTHER" id="PTHR30075">
    <property type="entry name" value="GLYCYL-TRNA SYNTHETASE"/>
    <property type="match status" value="1"/>
</dbReference>
<comment type="catalytic activity">
    <reaction evidence="8 9">
        <text>tRNA(Gly) + glycine + ATP = glycyl-tRNA(Gly) + AMP + diphosphate</text>
        <dbReference type="Rhea" id="RHEA:16013"/>
        <dbReference type="Rhea" id="RHEA-COMP:9664"/>
        <dbReference type="Rhea" id="RHEA-COMP:9683"/>
        <dbReference type="ChEBI" id="CHEBI:30616"/>
        <dbReference type="ChEBI" id="CHEBI:33019"/>
        <dbReference type="ChEBI" id="CHEBI:57305"/>
        <dbReference type="ChEBI" id="CHEBI:78442"/>
        <dbReference type="ChEBI" id="CHEBI:78522"/>
        <dbReference type="ChEBI" id="CHEBI:456215"/>
        <dbReference type="EC" id="6.1.1.14"/>
    </reaction>
</comment>
<evidence type="ECO:0000256" key="9">
    <source>
        <dbReference type="HAMAP-Rule" id="MF_00254"/>
    </source>
</evidence>
<dbReference type="GO" id="GO:0005829">
    <property type="term" value="C:cytosol"/>
    <property type="evidence" value="ECO:0007669"/>
    <property type="project" value="TreeGrafter"/>
</dbReference>
<evidence type="ECO:0000256" key="1">
    <source>
        <dbReference type="ARBA" id="ARBA00008226"/>
    </source>
</evidence>
<dbReference type="GO" id="GO:0005524">
    <property type="term" value="F:ATP binding"/>
    <property type="evidence" value="ECO:0007669"/>
    <property type="project" value="UniProtKB-UniRule"/>
</dbReference>
<comment type="caution">
    <text evidence="10">The sequence shown here is derived from an EMBL/GenBank/DDBJ whole genome shotgun (WGS) entry which is preliminary data.</text>
</comment>
<dbReference type="Proteomes" id="UP000239425">
    <property type="component" value="Unassembled WGS sequence"/>
</dbReference>
<accession>A0A2S5R8S5</accession>
<evidence type="ECO:0000313" key="10">
    <source>
        <dbReference type="EMBL" id="PPE03697.1"/>
    </source>
</evidence>
<protein>
    <recommendedName>
        <fullName evidence="9">Glycine--tRNA ligase alpha subunit</fullName>
        <ecNumber evidence="9">6.1.1.14</ecNumber>
    </recommendedName>
    <alternativeName>
        <fullName evidence="9">Glycyl-tRNA synthetase alpha subunit</fullName>
        <shortName evidence="9">GlyRS</shortName>
    </alternativeName>
</protein>
<dbReference type="HAMAP" id="MF_00254">
    <property type="entry name" value="Gly_tRNA_synth_alpha"/>
    <property type="match status" value="1"/>
</dbReference>
<dbReference type="EC" id="6.1.1.14" evidence="9"/>
<dbReference type="PRINTS" id="PR01044">
    <property type="entry name" value="TRNASYNTHGA"/>
</dbReference>
<dbReference type="GO" id="GO:0004820">
    <property type="term" value="F:glycine-tRNA ligase activity"/>
    <property type="evidence" value="ECO:0007669"/>
    <property type="project" value="UniProtKB-UniRule"/>
</dbReference>
<dbReference type="Gene3D" id="1.20.58.180">
    <property type="entry name" value="Class II aaRS and biotin synthetases, domain 2"/>
    <property type="match status" value="1"/>
</dbReference>
<evidence type="ECO:0000256" key="2">
    <source>
        <dbReference type="ARBA" id="ARBA00011209"/>
    </source>
</evidence>
<dbReference type="InterPro" id="IPR006194">
    <property type="entry name" value="Gly-tRNA-synth_heterodimer"/>
</dbReference>
<dbReference type="InterPro" id="IPR002310">
    <property type="entry name" value="Gly-tRNA_ligase_asu"/>
</dbReference>
<dbReference type="PANTHER" id="PTHR30075:SF2">
    <property type="entry name" value="GLYCINE--TRNA LIGASE, CHLOROPLASTIC_MITOCHONDRIAL 2"/>
    <property type="match status" value="1"/>
</dbReference>